<dbReference type="RefSeq" id="WP_130449972.1">
    <property type="nucleotide sequence ID" value="NZ_SHKR01000018.1"/>
</dbReference>
<gene>
    <name evidence="2" type="ORF">EV645_7964</name>
</gene>
<accession>A0A4Q7VYT4</accession>
<comment type="caution">
    <text evidence="2">The sequence shown here is derived from an EMBL/GenBank/DDBJ whole genome shotgun (WGS) entry which is preliminary data.</text>
</comment>
<dbReference type="SUPFAM" id="SSF53067">
    <property type="entry name" value="Actin-like ATPase domain"/>
    <property type="match status" value="2"/>
</dbReference>
<dbReference type="InterPro" id="IPR052519">
    <property type="entry name" value="Euk-type_GlcNAc_Kinase"/>
</dbReference>
<organism evidence="2 3">
    <name type="scientific">Kribbella rubisoli</name>
    <dbReference type="NCBI Taxonomy" id="3075929"/>
    <lineage>
        <taxon>Bacteria</taxon>
        <taxon>Bacillati</taxon>
        <taxon>Actinomycetota</taxon>
        <taxon>Actinomycetes</taxon>
        <taxon>Propionibacteriales</taxon>
        <taxon>Kribbellaceae</taxon>
        <taxon>Kribbella</taxon>
    </lineage>
</organism>
<dbReference type="PANTHER" id="PTHR43190:SF3">
    <property type="entry name" value="N-ACETYL-D-GLUCOSAMINE KINASE"/>
    <property type="match status" value="1"/>
</dbReference>
<dbReference type="InterPro" id="IPR043129">
    <property type="entry name" value="ATPase_NBD"/>
</dbReference>
<evidence type="ECO:0000259" key="1">
    <source>
        <dbReference type="Pfam" id="PF01869"/>
    </source>
</evidence>
<dbReference type="AlphaFoldDB" id="A0A4Q7VYT4"/>
<dbReference type="Proteomes" id="UP000292027">
    <property type="component" value="Unassembled WGS sequence"/>
</dbReference>
<keyword evidence="2" id="KW-0808">Transferase</keyword>
<name>A0A4Q7VYT4_9ACTN</name>
<feature type="domain" description="ATPase BadF/BadG/BcrA/BcrD type" evidence="1">
    <location>
        <begin position="5"/>
        <end position="306"/>
    </location>
</feature>
<evidence type="ECO:0000313" key="3">
    <source>
        <dbReference type="Proteomes" id="UP000292027"/>
    </source>
</evidence>
<dbReference type="GO" id="GO:0016301">
    <property type="term" value="F:kinase activity"/>
    <property type="evidence" value="ECO:0007669"/>
    <property type="project" value="UniProtKB-KW"/>
</dbReference>
<dbReference type="OrthoDB" id="8701357at2"/>
<proteinExistence type="predicted"/>
<dbReference type="InterPro" id="IPR002731">
    <property type="entry name" value="ATPase_BadF"/>
</dbReference>
<keyword evidence="3" id="KW-1185">Reference proteome</keyword>
<dbReference type="EMBL" id="SHKR01000018">
    <property type="protein sequence ID" value="RZU01863.1"/>
    <property type="molecule type" value="Genomic_DNA"/>
</dbReference>
<protein>
    <submittedName>
        <fullName evidence="2">N-acetylglucosamine kinase-like BadF-type ATPase</fullName>
    </submittedName>
</protein>
<keyword evidence="2" id="KW-0418">Kinase</keyword>
<reference evidence="2 3" key="1">
    <citation type="journal article" date="2015" name="Stand. Genomic Sci.">
        <title>Genomic Encyclopedia of Bacterial and Archaeal Type Strains, Phase III: the genomes of soil and plant-associated and newly described type strains.</title>
        <authorList>
            <person name="Whitman W.B."/>
            <person name="Woyke T."/>
            <person name="Klenk H.P."/>
            <person name="Zhou Y."/>
            <person name="Lilburn T.G."/>
            <person name="Beck B.J."/>
            <person name="De Vos P."/>
            <person name="Vandamme P."/>
            <person name="Eisen J.A."/>
            <person name="Garrity G."/>
            <person name="Hugenholtz P."/>
            <person name="Kyrpides N.C."/>
        </authorList>
    </citation>
    <scope>NUCLEOTIDE SEQUENCE [LARGE SCALE GENOMIC DNA]</scope>
    <source>
        <strain evidence="2 3">VKM Ac-2540</strain>
    </source>
</reference>
<dbReference type="PANTHER" id="PTHR43190">
    <property type="entry name" value="N-ACETYL-D-GLUCOSAMINE KINASE"/>
    <property type="match status" value="1"/>
</dbReference>
<sequence length="319" mass="33285">MTTYLGVDGGGSGTALCLVSAAGEVIAEADAPSCYYLGRSSGEGVELVERVLVEAVAHVCALAGIRPADITYAFFGLPAYGEVSADVPTLDAAPRSALGHDRYRCDNDMVCGWAGSLALADGINVISGTGSMTYGRCGDTGIRVGGWGELFSDEGSGYWIGIRGLQAFSQMSDGRLPPGPLLDVLREHLGLTSDLDLVDIVLNRWHGSRRAIAALSRPTVHAATLGDPAALRIIDKAATELVRLVETTRTRLAFPPAIPVPVSYSGGVLTAPEVLRVFTHHLAAQDHPYDLRTPIHTPAIGAAHYAASLSGANPSGVGR</sequence>
<evidence type="ECO:0000313" key="2">
    <source>
        <dbReference type="EMBL" id="RZU01863.1"/>
    </source>
</evidence>
<dbReference type="Gene3D" id="3.30.420.40">
    <property type="match status" value="2"/>
</dbReference>
<dbReference type="CDD" id="cd24007">
    <property type="entry name" value="ASKHA_NBD_eukNAGK-like"/>
    <property type="match status" value="1"/>
</dbReference>
<dbReference type="Pfam" id="PF01869">
    <property type="entry name" value="BcrAD_BadFG"/>
    <property type="match status" value="1"/>
</dbReference>